<dbReference type="InterPro" id="IPR000409">
    <property type="entry name" value="BEACH_dom"/>
</dbReference>
<dbReference type="Gene3D" id="2.130.10.10">
    <property type="entry name" value="YVTN repeat-like/Quinoprotein amine dehydrogenase"/>
    <property type="match status" value="1"/>
</dbReference>
<feature type="domain" description="BEACH" evidence="5">
    <location>
        <begin position="2648"/>
        <end position="2938"/>
    </location>
</feature>
<dbReference type="InterPro" id="IPR046851">
    <property type="entry name" value="NBCH_WD40"/>
</dbReference>
<sequence length="3322" mass="374249">ANAEGNSQLPRSVSPFQICRHHFFLFRKYALCDSSSHLDRLRQKCRCFVIPLDNMNIVKGVADLLRRSSGGQPGEGSTSGQGDRFSAPSTRIRFGDAGDEAVLNSLWQRYENAIDKMEKRKLLQVFLMQFIQSYKNWEPDKDPPLESMPTYPSSEHASGFQGVVVGCSAGHPSEVILILIQELSRITALITDVNSSPTQPSADLAESLTFTVEGLYILNSLDIITRSIHNCRVFSYYGGVQKVIALLKATVVQLKTLTSALAIDEHLSNITAEKARVLQKMLVYVVSIIFSFTDLNLTLHGKTLHIDNIRHSFSMNWEVDIPYSSLKGPISEASVHWQQKATVLVMEAGGLNWLVELLRVIRRLNLKEQWTELPLQYLTLGTLRSALFQNPRAQNHFRCIGGLEVLLDGLGFPSSNYLVSKVEFLSDSDRSVNQLFGIFQLQILSLEVLRESIFGNMNNLQFLCENGRVHKFANSICWPAFMFQEFRQQKMGLSLCHSHASDLSAEISGKIILKDPTLQGQNDSSDSSDWNLYAVKLCRALCSFLLPPEDIKVGDTHVSVVQTSVPVSLAYWELSVKWIMKVLFTVFPCIKACSTEKELPNHLRILANSLQHHTLYAFRKLIVTAPSLLDAFREEGIWDFIFSENFLYFGPVLEEDSMEVGQCSEEVINKPGRTCNPKYSVNQLKLSNVGMLHLEVISFVEFAATLHANKHNVPECSALLDALEQSAWNPRLSSILLKSLHQIMQLALEQTIASFRALDAVTRILRVACIHAQEHRKLGNLIHVDHEIDNESIQSNHDHVTESTGITKAWVDCMEASLDLFTEYLLMTGDGKSLVMHNAICIDCLFDLFWEEGLRSRVLGHILSLMKLPPTSAEDQIGKLQLCSKYLETFTRAKEREKRFVDLSVDLLVGMRDVLLTDRTYYQALFREGECFLHIVSLLNGYLDEETGEQLVLNVLETLTLLICGNDVSKAAFRSLVGVGYQTLQSLLLDFFQCRPSTRLLNALLDMLVDGKFDNTEIPMIKNEDVVLLFLNVLQKSSDSLQHYGLDILQKLLRDSIPNRTLCFKAGMLSFLLDWFPCEENGDMIIKIAQLIQLIGGYSVRGKDIRKIFTLLRSERIRSRQNHCSLLLNSIGCMLGEKGPTAFFEFNGFDSGIVIKTPVQWPYSKGFSFACWFRVENFPVGTMGLFNFLTDNGRGCVAILGGDKLVFESINQKKQCISLPLTVFSKRWHFLCITHSIGRAFSGGSILRCYVDGDLVSSEKCRYPKVSDTLTHCTIGTKPTSRYEENSQLTMEESLPFLGQMGPAYLLGDVLSLDQVKGIYCLGPSYMYSFAANEVPLISNNLFPNEVFDGKDGISSKIIFGLNAQASNGRTLFNVSPIADRILDKNSFEAIVMHGTQLCSRRMLQDIIYCVGGVSVFFPLLAQMDIPKAANEVCDYKLNKSITRDKLAADVIKLITSVLDDNLANQQQMCLLSGFSILGLLFQSVSPQHLNIDTFLSLKHMLDILRNCGISELVKDAISWLYLNPHIWVFADYKVQRELYMLLIHYFENDPSLLTTLCGLPRILDMIDHFYWDKADGRSSFGSKLLLYFTTRQVIGERPAQEEIHKIRLLLLSLAEMSLRQRISITDIKALISFLERSQDMVCVEDVLHMVIRVLSQKPLLSSFLEQVNLLAGCYVFINLLQRELEPIRLLALQFLGELLVELPSERKGAKFFSLSVGRSKSLSESNRKDGRARLQPILSAICDRLFKFSLSDHLCATLFDVLLGGASPKQVLQKHSQVQQNWNRSNRSGSSSHFFLPQILVLIFKFLASCMDSTAREKILRDLLDLLDSNPSNIEALMENGWSSWLETSMKLNAFRNHGMELGVPDGDCDKNEKILVRNLFCIVLSHYIFSVRGGWHQLEDTVNFLLLYSEQREFPHSQLLRHIFEDLISCLVEVSSEENILLSQPCRDNTLYFLKLVDEMLISESGDKLPFPADGFHTVFPSDSQQPESQRDMSLAIGEILNAEGIDKLPRIAWSNKSLSRVDDVIQDDWWNLYDNIWILIGEMNGKGSSKIFNKGPALGGPTFGQRARGLVESLNIPATEMASVVSSGIGGALSGKTSKTIDKAMLLRGEKYPRIVFRLVILYLCRASIEKASRCVQQFNVLLPVLVSSDDEQNKSRMQLFIWSLLTARSQYGMLDDGARFHVITQMILESVNSAKSMLATSILGRDDTFDVCNNANESTSILNLIQKDRVLFAVADEMRYLKASKSDRLKQLQELRIKIDEIHLAELNQKEDLEDEIKMHINAILASDDSRRAACQMAYDEDQQIATERWINMFRALIDERGPWSANPFPNDAITHWKLDKTEDSLRRRLKLRRNYQFDESLCNPQASNQLQPSHSVMESYTALGSLPEQMKHFLRKGVHGITEEGSSEIGEDASKSCGQVLCSTNDSLEIQGSVITKEHKDLQDVQDRNDSASSLVDAETNEVLLAIPCVLVTPKRKLAGRLAIMPSVLHFSSEFLVEGTGGSSVFKHFHVLSNTDSTKHDQLDGSHKQGRHRGPGNVGLDSGTGNLIDIVDPGIFLQNQCKKTKRHRRWSICKIKAVHWTRYLLQYTAIEIFFNDSVAPIFLNFASPTDAKDVGALIVSSRNESLFPKGSSKDRSGVISFVDRRVAVEMAETARERWRRREISNFEYLIILNMLAGRSYNDLTQYPIFPWILADYSSEELDFNKSSTFRDLSKPVGALDLKRFQVFEDRYHNFCDPDIPSFYYGSHYSSMGIVLFYLLRLEPFTALHRTLQGGKFDHADRLFQSIEGTYRNCLSNTSDVKELIPEFFYMPEFLINSNSYHLGVKQDGEPLSDVSLPPWAKGSPEEFIYRNREALESEFVSSNLHHWIDLIFGYKQRGKPAVEAGNVFYYLTYEGAVDLELMDDDLQRSAIEDQIANFGQTPIQLFRKKHPRRGPPIPIAHPLYFAPASITLTSIISHITQPPSPVLFLDLLDSNIVVVNKGLTLSVKMWLTTQLQSGGNFTFSSAQDPFFGIGSDILSPRRIGTPLAENFENGRHCFATIQTPTENYLVSCGNWENSFQVVSLNDGRTLQSIRQHKDLVSCVSVTSDGSILATGSYDTTVMLWDVFRVGSSEKRAWNAQTEFARRDHVVDESPFHILCGHDDIITCLFVSTELNIVISGSKDATCIFHTLREGRYIRSIQHPSGCALSKLVASQNGRVVIYAENDLSLHMYSINGKHIASSESNGRLNCIELSNCGEFLVCAGDHGQMVLRSMHSLEVVRKYEGIGKIITSLVVTPEECFLAGTKDGSLLVYSIENPQLRRGSLSRNMKPKASTIG</sequence>
<dbReference type="InterPro" id="IPR015943">
    <property type="entry name" value="WD40/YVTN_repeat-like_dom_sf"/>
</dbReference>
<keyword evidence="1 3" id="KW-0853">WD repeat</keyword>
<name>A0A1D1YQM2_9ARAE</name>
<feature type="domain" description="BEACH-type PH" evidence="6">
    <location>
        <begin position="2463"/>
        <end position="2624"/>
    </location>
</feature>
<dbReference type="PROSITE" id="PS50197">
    <property type="entry name" value="BEACH"/>
    <property type="match status" value="1"/>
</dbReference>
<dbReference type="InterPro" id="IPR023362">
    <property type="entry name" value="PH-BEACH_dom"/>
</dbReference>
<evidence type="ECO:0000256" key="1">
    <source>
        <dbReference type="ARBA" id="ARBA00022574"/>
    </source>
</evidence>
<dbReference type="InterPro" id="IPR019775">
    <property type="entry name" value="WD40_repeat_CS"/>
</dbReference>
<dbReference type="PROSITE" id="PS50082">
    <property type="entry name" value="WD_REPEATS_2"/>
    <property type="match status" value="1"/>
</dbReference>
<dbReference type="SUPFAM" id="SSF81837">
    <property type="entry name" value="BEACH domain"/>
    <property type="match status" value="1"/>
</dbReference>
<dbReference type="Pfam" id="PF14844">
    <property type="entry name" value="PH_BEACH"/>
    <property type="match status" value="1"/>
</dbReference>
<proteinExistence type="predicted"/>
<evidence type="ECO:0000256" key="3">
    <source>
        <dbReference type="PROSITE-ProRule" id="PRU00221"/>
    </source>
</evidence>
<evidence type="ECO:0000256" key="4">
    <source>
        <dbReference type="SAM" id="MobiDB-lite"/>
    </source>
</evidence>
<dbReference type="CDD" id="cd06071">
    <property type="entry name" value="Beach"/>
    <property type="match status" value="1"/>
</dbReference>
<dbReference type="Gene3D" id="2.60.120.200">
    <property type="match status" value="1"/>
</dbReference>
<feature type="non-terminal residue" evidence="7">
    <location>
        <position position="1"/>
    </location>
</feature>
<dbReference type="Pfam" id="PF20425">
    <property type="entry name" value="Neurobeachin"/>
    <property type="match status" value="1"/>
</dbReference>
<dbReference type="InterPro" id="IPR001680">
    <property type="entry name" value="WD40_rpt"/>
</dbReference>
<dbReference type="Pfam" id="PF20426">
    <property type="entry name" value="NBCH_WD40"/>
    <property type="match status" value="1"/>
</dbReference>
<dbReference type="PANTHER" id="PTHR13743:SF112">
    <property type="entry name" value="BEACH DOMAIN-CONTAINING PROTEIN"/>
    <property type="match status" value="1"/>
</dbReference>
<dbReference type="InterPro" id="IPR011993">
    <property type="entry name" value="PH-like_dom_sf"/>
</dbReference>
<dbReference type="PROSITE" id="PS00678">
    <property type="entry name" value="WD_REPEATS_1"/>
    <property type="match status" value="1"/>
</dbReference>
<dbReference type="Gene3D" id="1.10.1540.10">
    <property type="entry name" value="BEACH domain"/>
    <property type="match status" value="1"/>
</dbReference>
<keyword evidence="2" id="KW-0677">Repeat</keyword>
<dbReference type="SUPFAM" id="SSF50729">
    <property type="entry name" value="PH domain-like"/>
    <property type="match status" value="1"/>
</dbReference>
<dbReference type="Pfam" id="PF13385">
    <property type="entry name" value="Laminin_G_3"/>
    <property type="match status" value="1"/>
</dbReference>
<dbReference type="Pfam" id="PF02138">
    <property type="entry name" value="Beach"/>
    <property type="match status" value="1"/>
</dbReference>
<dbReference type="CDD" id="cd01201">
    <property type="entry name" value="PH_BEACH"/>
    <property type="match status" value="1"/>
</dbReference>
<dbReference type="InterPro" id="IPR013320">
    <property type="entry name" value="ConA-like_dom_sf"/>
</dbReference>
<dbReference type="Pfam" id="PF16057">
    <property type="entry name" value="DUF4800"/>
    <property type="match status" value="1"/>
</dbReference>
<dbReference type="SUPFAM" id="SSF49899">
    <property type="entry name" value="Concanavalin A-like lectins/glucanases"/>
    <property type="match status" value="1"/>
</dbReference>
<evidence type="ECO:0000313" key="7">
    <source>
        <dbReference type="EMBL" id="JAT56936.1"/>
    </source>
</evidence>
<evidence type="ECO:0000259" key="5">
    <source>
        <dbReference type="PROSITE" id="PS50197"/>
    </source>
</evidence>
<feature type="compositionally biased region" description="Basic and acidic residues" evidence="4">
    <location>
        <begin position="2522"/>
        <end position="2532"/>
    </location>
</feature>
<dbReference type="SUPFAM" id="SSF50978">
    <property type="entry name" value="WD40 repeat-like"/>
    <property type="match status" value="1"/>
</dbReference>
<dbReference type="Gene3D" id="2.30.29.30">
    <property type="entry name" value="Pleckstrin-homology domain (PH domain)/Phosphotyrosine-binding domain (PTB)"/>
    <property type="match status" value="1"/>
</dbReference>
<evidence type="ECO:0000256" key="2">
    <source>
        <dbReference type="ARBA" id="ARBA00022737"/>
    </source>
</evidence>
<dbReference type="PANTHER" id="PTHR13743">
    <property type="entry name" value="BEIGE/BEACH-RELATED"/>
    <property type="match status" value="1"/>
</dbReference>
<feature type="region of interest" description="Disordered" evidence="4">
    <location>
        <begin position="2522"/>
        <end position="2543"/>
    </location>
</feature>
<dbReference type="InterPro" id="IPR046852">
    <property type="entry name" value="Neurobeachin_a-sol"/>
</dbReference>
<dbReference type="InterPro" id="IPR036322">
    <property type="entry name" value="WD40_repeat_dom_sf"/>
</dbReference>
<dbReference type="PROSITE" id="PS51783">
    <property type="entry name" value="PH_BEACH"/>
    <property type="match status" value="1"/>
</dbReference>
<gene>
    <name evidence="7" type="primary">lvsC_8</name>
    <name evidence="7" type="ORF">g.89063</name>
</gene>
<dbReference type="SMART" id="SM01026">
    <property type="entry name" value="Beach"/>
    <property type="match status" value="1"/>
</dbReference>
<dbReference type="InterPro" id="IPR036372">
    <property type="entry name" value="BEACH_dom_sf"/>
</dbReference>
<dbReference type="PROSITE" id="PS50294">
    <property type="entry name" value="WD_REPEATS_REGION"/>
    <property type="match status" value="1"/>
</dbReference>
<accession>A0A1D1YQM2</accession>
<dbReference type="InterPro" id="IPR031570">
    <property type="entry name" value="NBEA/BDCP_DUF4704"/>
</dbReference>
<reference evidence="7" key="1">
    <citation type="submission" date="2015-07" db="EMBL/GenBank/DDBJ databases">
        <title>Transcriptome Assembly of Anthurium amnicola.</title>
        <authorList>
            <person name="Suzuki J."/>
        </authorList>
    </citation>
    <scope>NUCLEOTIDE SEQUENCE</scope>
</reference>
<evidence type="ECO:0000259" key="6">
    <source>
        <dbReference type="PROSITE" id="PS51783"/>
    </source>
</evidence>
<protein>
    <submittedName>
        <fullName evidence="7">BEACH domain-containing protein lvsC</fullName>
    </submittedName>
</protein>
<dbReference type="InterPro" id="IPR050865">
    <property type="entry name" value="BEACH_Domain"/>
</dbReference>
<feature type="repeat" description="WD" evidence="3">
    <location>
        <begin position="3078"/>
        <end position="3111"/>
    </location>
</feature>
<feature type="region of interest" description="Disordered" evidence="4">
    <location>
        <begin position="68"/>
        <end position="90"/>
    </location>
</feature>
<dbReference type="EMBL" id="GDJX01011000">
    <property type="protein sequence ID" value="JAT56936.1"/>
    <property type="molecule type" value="Transcribed_RNA"/>
</dbReference>
<organism evidence="7">
    <name type="scientific">Anthurium amnicola</name>
    <dbReference type="NCBI Taxonomy" id="1678845"/>
    <lineage>
        <taxon>Eukaryota</taxon>
        <taxon>Viridiplantae</taxon>
        <taxon>Streptophyta</taxon>
        <taxon>Embryophyta</taxon>
        <taxon>Tracheophyta</taxon>
        <taxon>Spermatophyta</taxon>
        <taxon>Magnoliopsida</taxon>
        <taxon>Liliopsida</taxon>
        <taxon>Araceae</taxon>
        <taxon>Pothoideae</taxon>
        <taxon>Potheae</taxon>
        <taxon>Anthurium</taxon>
    </lineage>
</organism>
<dbReference type="SMART" id="SM00320">
    <property type="entry name" value="WD40"/>
    <property type="match status" value="5"/>
</dbReference>
<dbReference type="FunFam" id="1.10.1540.10:FF:000001">
    <property type="entry name" value="neurobeachin isoform X1"/>
    <property type="match status" value="1"/>
</dbReference>
<dbReference type="Pfam" id="PF15787">
    <property type="entry name" value="DUF4704"/>
    <property type="match status" value="1"/>
</dbReference>